<gene>
    <name evidence="1" type="ORF">LRS37_07280</name>
</gene>
<sequence length="98" mass="11749">MGIIHTAEQYRTQVQPAILSKLEEFRLLGTDSVTEDDLWEFLMKKKWRKEKDELKLFEMIQDILSVKVSDYISFATIESFKKNEFSLDDKNEWEELLK</sequence>
<comment type="caution">
    <text evidence="1">The sequence shown here is derived from an EMBL/GenBank/DDBJ whole genome shotgun (WGS) entry which is preliminary data.</text>
</comment>
<reference evidence="1 2" key="1">
    <citation type="journal article" date="2023" name="Antonie Van Leeuwenhoek">
        <title>Unveiling the genomic potential of a novel thermostable glycoside hydrolases producing Neobacillus sedimentimangrovi UE25.</title>
        <authorList>
            <person name="Ejaz U."/>
            <person name="Saleem F."/>
            <person name="Rashid R."/>
            <person name="Hasan K.A."/>
            <person name="Syed M.N."/>
            <person name="Sohail M."/>
        </authorList>
    </citation>
    <scope>NUCLEOTIDE SEQUENCE [LARGE SCALE GENOMIC DNA]</scope>
    <source>
        <strain evidence="1 2">UE25</strain>
    </source>
</reference>
<accession>A0ABS8QHX4</accession>
<keyword evidence="2" id="KW-1185">Reference proteome</keyword>
<dbReference type="Proteomes" id="UP001162836">
    <property type="component" value="Unassembled WGS sequence"/>
</dbReference>
<evidence type="ECO:0000313" key="2">
    <source>
        <dbReference type="Proteomes" id="UP001162836"/>
    </source>
</evidence>
<dbReference type="Pfam" id="PF13797">
    <property type="entry name" value="Post_transc_reg"/>
    <property type="match status" value="1"/>
</dbReference>
<evidence type="ECO:0000313" key="1">
    <source>
        <dbReference type="EMBL" id="MCD4838677.1"/>
    </source>
</evidence>
<dbReference type="RefSeq" id="WP_038536442.1">
    <property type="nucleotide sequence ID" value="NZ_JAAFZF010000010.1"/>
</dbReference>
<proteinExistence type="predicted"/>
<dbReference type="InterPro" id="IPR025716">
    <property type="entry name" value="Post-transcriptional_regulator"/>
</dbReference>
<organism evidence="1 2">
    <name type="scientific">Neobacillus sedimentimangrovi</name>
    <dbReference type="NCBI Taxonomy" id="2699460"/>
    <lineage>
        <taxon>Bacteria</taxon>
        <taxon>Bacillati</taxon>
        <taxon>Bacillota</taxon>
        <taxon>Bacilli</taxon>
        <taxon>Bacillales</taxon>
        <taxon>Bacillaceae</taxon>
        <taxon>Neobacillus</taxon>
    </lineage>
</organism>
<name>A0ABS8QHX4_9BACI</name>
<protein>
    <submittedName>
        <fullName evidence="1">Post-transcriptional regulator</fullName>
    </submittedName>
</protein>
<dbReference type="EMBL" id="JAJODE010000015">
    <property type="protein sequence ID" value="MCD4838677.1"/>
    <property type="molecule type" value="Genomic_DNA"/>
</dbReference>